<gene>
    <name evidence="8" type="ORF">IMSAGC001_00924</name>
</gene>
<feature type="transmembrane region" description="Helical" evidence="6">
    <location>
        <begin position="150"/>
        <end position="168"/>
    </location>
</feature>
<comment type="subcellular location">
    <subcellularLocation>
        <location evidence="1 6">Membrane</location>
        <topology evidence="1 6">Multi-pass membrane protein</topology>
    </subcellularLocation>
</comment>
<keyword evidence="3 6" id="KW-0812">Transmembrane</keyword>
<dbReference type="PANTHER" id="PTHR11101:SF16">
    <property type="entry name" value="PHOSPHATE TRANSPORTER"/>
    <property type="match status" value="1"/>
</dbReference>
<evidence type="ECO:0000256" key="1">
    <source>
        <dbReference type="ARBA" id="ARBA00004141"/>
    </source>
</evidence>
<feature type="transmembrane region" description="Helical" evidence="6">
    <location>
        <begin position="228"/>
        <end position="245"/>
    </location>
</feature>
<dbReference type="Pfam" id="PF01384">
    <property type="entry name" value="PHO4"/>
    <property type="match status" value="1"/>
</dbReference>
<keyword evidence="6" id="KW-0592">Phosphate transport</keyword>
<comment type="caution">
    <text evidence="8">The sequence shown here is derived from an EMBL/GenBank/DDBJ whole genome shotgun (WGS) entry which is preliminary data.</text>
</comment>
<keyword evidence="2 6" id="KW-0813">Transport</keyword>
<evidence type="ECO:0000256" key="6">
    <source>
        <dbReference type="RuleBase" id="RU363058"/>
    </source>
</evidence>
<evidence type="ECO:0000256" key="3">
    <source>
        <dbReference type="ARBA" id="ARBA00022692"/>
    </source>
</evidence>
<feature type="transmembrane region" description="Helical" evidence="6">
    <location>
        <begin position="531"/>
        <end position="549"/>
    </location>
</feature>
<dbReference type="Proteomes" id="UP000491181">
    <property type="component" value="Unassembled WGS sequence"/>
</dbReference>
<evidence type="ECO:0000256" key="4">
    <source>
        <dbReference type="ARBA" id="ARBA00022989"/>
    </source>
</evidence>
<evidence type="ECO:0000313" key="8">
    <source>
        <dbReference type="EMBL" id="GFH85520.1"/>
    </source>
</evidence>
<dbReference type="GO" id="GO:0035435">
    <property type="term" value="P:phosphate ion transmembrane transport"/>
    <property type="evidence" value="ECO:0007669"/>
    <property type="project" value="TreeGrafter"/>
</dbReference>
<evidence type="ECO:0000256" key="2">
    <source>
        <dbReference type="ARBA" id="ARBA00022448"/>
    </source>
</evidence>
<feature type="transmembrane region" description="Helical" evidence="6">
    <location>
        <begin position="188"/>
        <end position="208"/>
    </location>
</feature>
<reference evidence="8 9" key="1">
    <citation type="journal article" date="2020" name="Microbiome">
        <title>Single-cell genomics of uncultured bacteria reveals dietary fiber responders in the mouse gut microbiota.</title>
        <authorList>
            <person name="Chijiiwa R."/>
            <person name="Hosokawa M."/>
            <person name="Kogawa M."/>
            <person name="Nishikawa Y."/>
            <person name="Ide K."/>
            <person name="Sakanashi C."/>
            <person name="Takahashi K."/>
            <person name="Takeyama H."/>
        </authorList>
    </citation>
    <scope>NUCLEOTIDE SEQUENCE [LARGE SCALE GENOMIC DNA]</scope>
    <source>
        <strain evidence="8">IMSAGC_001</strain>
    </source>
</reference>
<keyword evidence="5 6" id="KW-0472">Membrane</keyword>
<evidence type="ECO:0000313" key="9">
    <source>
        <dbReference type="Proteomes" id="UP000491181"/>
    </source>
</evidence>
<evidence type="ECO:0000256" key="7">
    <source>
        <dbReference type="SAM" id="Coils"/>
    </source>
</evidence>
<dbReference type="EMBL" id="BLLS01000013">
    <property type="protein sequence ID" value="GFH85520.1"/>
    <property type="molecule type" value="Genomic_DNA"/>
</dbReference>
<proteinExistence type="inferred from homology"/>
<evidence type="ECO:0000256" key="5">
    <source>
        <dbReference type="ARBA" id="ARBA00023136"/>
    </source>
</evidence>
<keyword evidence="4 6" id="KW-1133">Transmembrane helix</keyword>
<feature type="transmembrane region" description="Helical" evidence="6">
    <location>
        <begin position="444"/>
        <end position="464"/>
    </location>
</feature>
<dbReference type="InterPro" id="IPR001204">
    <property type="entry name" value="Phos_transporter"/>
</dbReference>
<sequence length="789" mass="87906">MRGASSTPHCNTNVTHMSPPCNVESRPLHPNKETYTPISFMETIYLCIIIFLFVLAVFDLIVGVSNDAVNFLNSAVGARAASFKTILFIAGIGIFIGASLSNGMMDIARHGIYQPEHFYFAEIMCILLAVMLTDVVLLDVFNSMGMPTSTTVSLVFELLGGTFALSLIKVHNSDTLGLGDLINTDKALSVIMAIFVSVAIAFFFGMLVQWTARVVFTFNYKKKMKYNIALFGGIAATSIIYFMLIKGLKDSSFMTPDNKHWIQENTWMLITVFFVSFTILMQVLHWLKVNVFKVVVLMGTFALALAFAGNDLVNFIGVPLAGFSSFMDYTANGAGNANGFLMTSLLGPAKTPWYFLIGAGAIMVYALCTSKKAHAVIKTSVDLSRQDEGEETFGSTPIARTVVRISMTLANSICRIMPENTKQWFNSRFRKDEAIIADGAAFDLVRASVNLVLAGLLIALGTSLKLPLSTTYVTFMVAMGTSLADRAWGRDSAVYRITGVLSVIGGWFITAGAAFTICFFVALVLHYGGNISIIALIALAVFILIRSQVMYKKRKAKTQGNETLKQLMQTTNSEEALQLMRKHTREELSRILEYAETNFELTVTSFLHENLRGLRRAMGSTKFEKQLIKQMKRTGTVAMCRLDNNTVLEKGLYYYQGNDFASELVYSIARLCEPCLEHIDNNFNPLDAIQKGEFSDISEDITYLIQQCRKKLESNEYANMEEEIRRANDLNGQLSLLKRKELQRIQSQSGSIRVSMVYLTMVQEAQNVVTYTINLMKVSRKFQMENEMP</sequence>
<feature type="transmembrane region" description="Helical" evidence="6">
    <location>
        <begin position="265"/>
        <end position="284"/>
    </location>
</feature>
<feature type="transmembrane region" description="Helical" evidence="6">
    <location>
        <begin position="500"/>
        <end position="525"/>
    </location>
</feature>
<dbReference type="GO" id="GO:0016020">
    <property type="term" value="C:membrane"/>
    <property type="evidence" value="ECO:0007669"/>
    <property type="project" value="UniProtKB-SubCell"/>
</dbReference>
<feature type="transmembrane region" description="Helical" evidence="6">
    <location>
        <begin position="351"/>
        <end position="368"/>
    </location>
</feature>
<feature type="transmembrane region" description="Helical" evidence="6">
    <location>
        <begin position="291"/>
        <end position="309"/>
    </location>
</feature>
<keyword evidence="7" id="KW-0175">Coiled coil</keyword>
<feature type="transmembrane region" description="Helical" evidence="6">
    <location>
        <begin position="85"/>
        <end position="105"/>
    </location>
</feature>
<feature type="coiled-coil region" evidence="7">
    <location>
        <begin position="710"/>
        <end position="740"/>
    </location>
</feature>
<feature type="transmembrane region" description="Helical" evidence="6">
    <location>
        <begin position="117"/>
        <end position="138"/>
    </location>
</feature>
<protein>
    <recommendedName>
        <fullName evidence="6">Phosphate transporter</fullName>
    </recommendedName>
</protein>
<dbReference type="GO" id="GO:0005315">
    <property type="term" value="F:phosphate transmembrane transporter activity"/>
    <property type="evidence" value="ECO:0007669"/>
    <property type="project" value="InterPro"/>
</dbReference>
<name>A0A7J0A0A3_9BACE</name>
<organism evidence="8 9">
    <name type="scientific">Bacteroides acidifaciens</name>
    <dbReference type="NCBI Taxonomy" id="85831"/>
    <lineage>
        <taxon>Bacteria</taxon>
        <taxon>Pseudomonadati</taxon>
        <taxon>Bacteroidota</taxon>
        <taxon>Bacteroidia</taxon>
        <taxon>Bacteroidales</taxon>
        <taxon>Bacteroidaceae</taxon>
        <taxon>Bacteroides</taxon>
    </lineage>
</organism>
<dbReference type="AlphaFoldDB" id="A0A7J0A0A3"/>
<comment type="similarity">
    <text evidence="6">Belongs to the inorganic phosphate transporter (PiT) (TC 2.A.20) family.</text>
</comment>
<feature type="transmembrane region" description="Helical" evidence="6">
    <location>
        <begin position="43"/>
        <end position="64"/>
    </location>
</feature>
<dbReference type="PANTHER" id="PTHR11101">
    <property type="entry name" value="PHOSPHATE TRANSPORTER"/>
    <property type="match status" value="1"/>
</dbReference>
<accession>A0A7J0A0A3</accession>